<evidence type="ECO:0000313" key="2">
    <source>
        <dbReference type="EMBL" id="CBA73479.1"/>
    </source>
</evidence>
<protein>
    <submittedName>
        <fullName evidence="2">Uncharacterized protein</fullName>
    </submittedName>
</protein>
<dbReference type="EMBL" id="FN545196">
    <property type="protein sequence ID" value="CBA73479.1"/>
    <property type="molecule type" value="Genomic_DNA"/>
</dbReference>
<name>D2TZZ1_9GAMM</name>
<reference evidence="2" key="1">
    <citation type="journal article" date="2010" name="Insect Mol. Biol.">
        <title>The draft genome sequence of Arsenophonus nasoniae, son-killer bacterium of Nasonia vitripennis, reveals genes associated with virulence and symbiosis.</title>
        <authorList>
            <person name="Wilkes T."/>
            <person name="Darby A.C."/>
            <person name="Choi J."/>
            <person name="Colborne J.K."/>
            <person name="Werren J.H."/>
            <person name="Hurst G.D.D."/>
        </authorList>
    </citation>
    <scope>NUCLEOTIDE SEQUENCE</scope>
</reference>
<gene>
    <name evidence="2" type="ORF">ARN_17820</name>
</gene>
<sequence>MQVSHDASQYNPAGFNQSAAQLEKQADKGRIQKHKSIINPETGESNQVSLLESAEANTGEYAKAIRAEKTDFGHQVAPTQDKIIANEKAINKEKSANIKRYEEKGGKSQ</sequence>
<dbReference type="AlphaFoldDB" id="D2TZZ1"/>
<feature type="region of interest" description="Disordered" evidence="1">
    <location>
        <begin position="1"/>
        <end position="47"/>
    </location>
</feature>
<organism evidence="2">
    <name type="scientific">Arsenophonus nasoniae</name>
    <name type="common">son-killer infecting Nasonia vitripennis</name>
    <dbReference type="NCBI Taxonomy" id="638"/>
    <lineage>
        <taxon>Bacteria</taxon>
        <taxon>Pseudomonadati</taxon>
        <taxon>Pseudomonadota</taxon>
        <taxon>Gammaproteobacteria</taxon>
        <taxon>Enterobacterales</taxon>
        <taxon>Morganellaceae</taxon>
        <taxon>Arsenophonus</taxon>
    </lineage>
</organism>
<evidence type="ECO:0000256" key="1">
    <source>
        <dbReference type="SAM" id="MobiDB-lite"/>
    </source>
</evidence>
<feature type="compositionally biased region" description="Polar residues" evidence="1">
    <location>
        <begin position="1"/>
        <end position="20"/>
    </location>
</feature>
<accession>D2TZZ1</accession>
<proteinExistence type="predicted"/>